<evidence type="ECO:0000313" key="1">
    <source>
        <dbReference type="EMBL" id="MBP1933604.1"/>
    </source>
</evidence>
<name>A0ABS4GTK5_9BACL</name>
<dbReference type="Pfam" id="PF08863">
    <property type="entry name" value="YolD"/>
    <property type="match status" value="1"/>
</dbReference>
<reference evidence="1 2" key="1">
    <citation type="submission" date="2021-03" db="EMBL/GenBank/DDBJ databases">
        <title>Genomic Encyclopedia of Type Strains, Phase IV (KMG-IV): sequencing the most valuable type-strain genomes for metagenomic binning, comparative biology and taxonomic classification.</title>
        <authorList>
            <person name="Goeker M."/>
        </authorList>
    </citation>
    <scope>NUCLEOTIDE SEQUENCE [LARGE SCALE GENOMIC DNA]</scope>
    <source>
        <strain evidence="1 2">DSM 24738</strain>
    </source>
</reference>
<dbReference type="EMBL" id="JAGGKT010000012">
    <property type="protein sequence ID" value="MBP1933604.1"/>
    <property type="molecule type" value="Genomic_DNA"/>
</dbReference>
<dbReference type="InterPro" id="IPR014962">
    <property type="entry name" value="YolD"/>
</dbReference>
<comment type="caution">
    <text evidence="1">The sequence shown here is derived from an EMBL/GenBank/DDBJ whole genome shotgun (WGS) entry which is preliminary data.</text>
</comment>
<keyword evidence="2" id="KW-1185">Reference proteome</keyword>
<protein>
    <recommendedName>
        <fullName evidence="3">YolD-like family protein</fullName>
    </recommendedName>
</protein>
<sequence>MDKYGNGFIRDRKNIKWASMMLTEHKQALKEWGESQDDLEPPDKSEEDLTEIAEQIARSINSELHFTYYRAKRSHHVTGMVKRFDQTTQALYIESNHKMVIIPVRDILSVEEE</sequence>
<gene>
    <name evidence="1" type="ORF">J2Z37_003617</name>
</gene>
<dbReference type="RefSeq" id="WP_209811621.1">
    <property type="nucleotide sequence ID" value="NZ_JAGGKT010000012.1"/>
</dbReference>
<evidence type="ECO:0000313" key="2">
    <source>
        <dbReference type="Proteomes" id="UP001519343"/>
    </source>
</evidence>
<proteinExistence type="predicted"/>
<dbReference type="Proteomes" id="UP001519343">
    <property type="component" value="Unassembled WGS sequence"/>
</dbReference>
<evidence type="ECO:0008006" key="3">
    <source>
        <dbReference type="Google" id="ProtNLM"/>
    </source>
</evidence>
<accession>A0ABS4GTK5</accession>
<organism evidence="1 2">
    <name type="scientific">Ammoniphilus resinae</name>
    <dbReference type="NCBI Taxonomy" id="861532"/>
    <lineage>
        <taxon>Bacteria</taxon>
        <taxon>Bacillati</taxon>
        <taxon>Bacillota</taxon>
        <taxon>Bacilli</taxon>
        <taxon>Bacillales</taxon>
        <taxon>Paenibacillaceae</taxon>
        <taxon>Aneurinibacillus group</taxon>
        <taxon>Ammoniphilus</taxon>
    </lineage>
</organism>